<reference evidence="10 12" key="2">
    <citation type="submission" date="2014-07" db="EMBL/GenBank/DDBJ databases">
        <title>Porphyromonadaceae bacterium OUH 334697 = ATCC BAA-2682 = DSM 28341 draft genome.</title>
        <authorList>
            <person name="Sydenham T.V."/>
            <person name="Hasman H."/>
            <person name="Justesen U.S."/>
        </authorList>
    </citation>
    <scope>NUCLEOTIDE SEQUENCE [LARGE SCALE GENOMIC DNA]</scope>
    <source>
        <strain evidence="10 12">OUH 334697</strain>
    </source>
</reference>
<name>A0A0C3R1M5_9PORP</name>
<dbReference type="Gene3D" id="1.10.357.140">
    <property type="entry name" value="UbiA prenyltransferase"/>
    <property type="match status" value="1"/>
</dbReference>
<keyword evidence="5 8" id="KW-0812">Transmembrane</keyword>
<dbReference type="OrthoDB" id="9767568at2"/>
<comment type="caution">
    <text evidence="11">The sequence shown here is derived from an EMBL/GenBank/DDBJ whole genome shotgun (WGS) entry which is preliminary data.</text>
</comment>
<evidence type="ECO:0000256" key="4">
    <source>
        <dbReference type="ARBA" id="ARBA00022679"/>
    </source>
</evidence>
<evidence type="ECO:0000256" key="7">
    <source>
        <dbReference type="ARBA" id="ARBA00023136"/>
    </source>
</evidence>
<feature type="transmembrane region" description="Helical" evidence="8">
    <location>
        <begin position="248"/>
        <end position="269"/>
    </location>
</feature>
<dbReference type="EMBL" id="JPIT01000039">
    <property type="protein sequence ID" value="KIO42549.1"/>
    <property type="molecule type" value="Genomic_DNA"/>
</dbReference>
<dbReference type="AlphaFoldDB" id="A0A0C3R1M5"/>
<keyword evidence="4 8" id="KW-0808">Transferase</keyword>
<dbReference type="GO" id="GO:0009234">
    <property type="term" value="P:menaquinone biosynthetic process"/>
    <property type="evidence" value="ECO:0007669"/>
    <property type="project" value="UniProtKB-UniRule"/>
</dbReference>
<feature type="transmembrane region" description="Helical" evidence="8">
    <location>
        <begin position="122"/>
        <end position="141"/>
    </location>
</feature>
<evidence type="ECO:0000313" key="10">
    <source>
        <dbReference type="EMBL" id="KIO42549.1"/>
    </source>
</evidence>
<keyword evidence="3 8" id="KW-1003">Cell membrane</keyword>
<evidence type="ECO:0000256" key="3">
    <source>
        <dbReference type="ARBA" id="ARBA00022475"/>
    </source>
</evidence>
<evidence type="ECO:0000256" key="1">
    <source>
        <dbReference type="ARBA" id="ARBA00004141"/>
    </source>
</evidence>
<dbReference type="InterPro" id="IPR044878">
    <property type="entry name" value="UbiA_sf"/>
</dbReference>
<evidence type="ECO:0000256" key="9">
    <source>
        <dbReference type="NCBIfam" id="TIGR00751"/>
    </source>
</evidence>
<sequence length="301" mass="32788">MSKSKAYITSLRLRTLPLSVSGVLLGAMLAASDGYFKPWAFAWAIVTTMALQILSNLANEVGDLEKGTDNERRLGPIRSAQSGALSKREMIRAMSFFGGMGVVTGSLLVYDAFGDLLDLKSIILFVAGGASIVAAVKYTVGDHAYGYRGLGDLFVFIFFGIVSVLGSYFAMAGRLPWIALFPAVSIGLLSTGVLNMNNIRDMENDETCGKRTIPVMLGIRGAKIYHFIMIVMALVCMGLYTILHSNGWFGYLFTLTLPLFGIHLAKVYYGKGRALDPQLRFLSLSTLLLTLLVVIGQMMYN</sequence>
<feature type="transmembrane region" description="Helical" evidence="8">
    <location>
        <begin position="224"/>
        <end position="242"/>
    </location>
</feature>
<organism evidence="11 13">
    <name type="scientific">Sanguibacteroides justesenii</name>
    <dbReference type="NCBI Taxonomy" id="1547597"/>
    <lineage>
        <taxon>Bacteria</taxon>
        <taxon>Pseudomonadati</taxon>
        <taxon>Bacteroidota</taxon>
        <taxon>Bacteroidia</taxon>
        <taxon>Bacteroidales</taxon>
        <taxon>Porphyromonadaceae</taxon>
        <taxon>Sanguibacteroides</taxon>
    </lineage>
</organism>
<protein>
    <recommendedName>
        <fullName evidence="8 9">1,4-dihydroxy-2-naphthoate octaprenyltransferase</fullName>
        <shortName evidence="8">DHNA-octaprenyltransferase</shortName>
        <ecNumber evidence="8 9">2.5.1.74</ecNumber>
    </recommendedName>
</protein>
<evidence type="ECO:0000256" key="6">
    <source>
        <dbReference type="ARBA" id="ARBA00022989"/>
    </source>
</evidence>
<dbReference type="HAMAP" id="MF_01937">
    <property type="entry name" value="MenA_1"/>
    <property type="match status" value="1"/>
</dbReference>
<evidence type="ECO:0000313" key="11">
    <source>
        <dbReference type="EMBL" id="KIO42635.1"/>
    </source>
</evidence>
<dbReference type="EMBL" id="JPIU01000051">
    <property type="protein sequence ID" value="KIO42635.1"/>
    <property type="molecule type" value="Genomic_DNA"/>
</dbReference>
<dbReference type="Gene3D" id="1.20.120.1780">
    <property type="entry name" value="UbiA prenyltransferase"/>
    <property type="match status" value="1"/>
</dbReference>
<evidence type="ECO:0000313" key="12">
    <source>
        <dbReference type="Proteomes" id="UP000031937"/>
    </source>
</evidence>
<accession>A0A0C3R1M5</accession>
<feature type="transmembrane region" description="Helical" evidence="8">
    <location>
        <begin position="177"/>
        <end position="194"/>
    </location>
</feature>
<feature type="transmembrane region" description="Helical" evidence="8">
    <location>
        <begin position="153"/>
        <end position="171"/>
    </location>
</feature>
<dbReference type="InterPro" id="IPR004657">
    <property type="entry name" value="MenA"/>
</dbReference>
<keyword evidence="6 8" id="KW-1133">Transmembrane helix</keyword>
<evidence type="ECO:0000256" key="5">
    <source>
        <dbReference type="ARBA" id="ARBA00022692"/>
    </source>
</evidence>
<reference evidence="11 13" key="1">
    <citation type="submission" date="2014-07" db="EMBL/GenBank/DDBJ databases">
        <title>Porphyromonadaceae bacterium OUH 308042 = ATCC BAA-2681 = DSM 28342 draft genome.</title>
        <authorList>
            <person name="Sydenham T.V."/>
            <person name="Hasman H."/>
            <person name="Justensen U.S."/>
        </authorList>
    </citation>
    <scope>NUCLEOTIDE SEQUENCE [LARGE SCALE GENOMIC DNA]</scope>
    <source>
        <strain evidence="11 13">OUH 308042</strain>
    </source>
</reference>
<gene>
    <name evidence="8" type="primary">menA</name>
    <name evidence="11" type="ORF">BA92_14835</name>
    <name evidence="10" type="ORF">IE90_14810</name>
</gene>
<dbReference type="InterPro" id="IPR026046">
    <property type="entry name" value="UBIAD1"/>
</dbReference>
<dbReference type="GO" id="GO:0005886">
    <property type="term" value="C:plasma membrane"/>
    <property type="evidence" value="ECO:0007669"/>
    <property type="project" value="UniProtKB-SubCell"/>
</dbReference>
<evidence type="ECO:0000256" key="8">
    <source>
        <dbReference type="HAMAP-Rule" id="MF_01937"/>
    </source>
</evidence>
<comment type="pathway">
    <text evidence="8">Quinol/quinone metabolism; menaquinone biosynthesis; menaquinol from 1,4-dihydroxy-2-naphthoate: step 1/2.</text>
</comment>
<dbReference type="PANTHER" id="PTHR13929">
    <property type="entry name" value="1,4-DIHYDROXY-2-NAPHTHOATE OCTAPRENYLTRANSFERASE"/>
    <property type="match status" value="1"/>
</dbReference>
<dbReference type="Proteomes" id="UP000031980">
    <property type="component" value="Unassembled WGS sequence"/>
</dbReference>
<evidence type="ECO:0000256" key="2">
    <source>
        <dbReference type="ARBA" id="ARBA00022428"/>
    </source>
</evidence>
<dbReference type="RefSeq" id="WP_041504593.1">
    <property type="nucleotide sequence ID" value="NZ_JPIT01000039.1"/>
</dbReference>
<dbReference type="Pfam" id="PF01040">
    <property type="entry name" value="UbiA"/>
    <property type="match status" value="1"/>
</dbReference>
<dbReference type="GO" id="GO:0042371">
    <property type="term" value="P:vitamin K biosynthetic process"/>
    <property type="evidence" value="ECO:0007669"/>
    <property type="project" value="TreeGrafter"/>
</dbReference>
<dbReference type="GO" id="GO:0046428">
    <property type="term" value="F:1,4-dihydroxy-2-naphthoate polyprenyltransferase activity"/>
    <property type="evidence" value="ECO:0007669"/>
    <property type="project" value="UniProtKB-UniRule"/>
</dbReference>
<keyword evidence="7 8" id="KW-0472">Membrane</keyword>
<dbReference type="NCBIfam" id="TIGR00751">
    <property type="entry name" value="menA"/>
    <property type="match status" value="1"/>
</dbReference>
<dbReference type="UniPathway" id="UPA00079">
    <property type="reaction ID" value="UER00168"/>
</dbReference>
<feature type="transmembrane region" description="Helical" evidence="8">
    <location>
        <begin position="281"/>
        <end position="300"/>
    </location>
</feature>
<comment type="similarity">
    <text evidence="8">Belongs to the MenA family. Type 1 subfamily.</text>
</comment>
<dbReference type="PIRSF" id="PIRSF005355">
    <property type="entry name" value="UBIAD1"/>
    <property type="match status" value="1"/>
</dbReference>
<keyword evidence="13" id="KW-1185">Reference proteome</keyword>
<dbReference type="InterPro" id="IPR000537">
    <property type="entry name" value="UbiA_prenyltransferase"/>
</dbReference>
<comment type="subcellular location">
    <subcellularLocation>
        <location evidence="8">Cell membrane</location>
        <topology evidence="8">Multi-pass membrane protein</topology>
    </subcellularLocation>
    <subcellularLocation>
        <location evidence="1">Membrane</location>
        <topology evidence="1">Multi-pass membrane protein</topology>
    </subcellularLocation>
</comment>
<evidence type="ECO:0000313" key="13">
    <source>
        <dbReference type="Proteomes" id="UP000031980"/>
    </source>
</evidence>
<comment type="function">
    <text evidence="8">Conversion of 1,4-dihydroxy-2-naphthoate (DHNA) to demethylmenaquinone (DMK).</text>
</comment>
<dbReference type="EC" id="2.5.1.74" evidence="8 9"/>
<keyword evidence="2 8" id="KW-0474">Menaquinone biosynthesis</keyword>
<dbReference type="Proteomes" id="UP000031937">
    <property type="component" value="Unassembled WGS sequence"/>
</dbReference>
<dbReference type="PANTHER" id="PTHR13929:SF0">
    <property type="entry name" value="UBIA PRENYLTRANSFERASE DOMAIN-CONTAINING PROTEIN 1"/>
    <property type="match status" value="1"/>
</dbReference>
<feature type="transmembrane region" description="Helical" evidence="8">
    <location>
        <begin position="91"/>
        <end position="110"/>
    </location>
</feature>
<dbReference type="CDD" id="cd13962">
    <property type="entry name" value="PT_UbiA_UBIAD1"/>
    <property type="match status" value="1"/>
</dbReference>
<proteinExistence type="inferred from homology"/>
<comment type="catalytic activity">
    <reaction evidence="8">
        <text>an all-trans-polyprenyl diphosphate + 1,4-dihydroxy-2-naphthoate + H(+) = a 2-demethylmenaquinol + CO2 + diphosphate</text>
        <dbReference type="Rhea" id="RHEA:26478"/>
        <dbReference type="Rhea" id="RHEA-COMP:9563"/>
        <dbReference type="Rhea" id="RHEA-COMP:9564"/>
        <dbReference type="ChEBI" id="CHEBI:11173"/>
        <dbReference type="ChEBI" id="CHEBI:15378"/>
        <dbReference type="ChEBI" id="CHEBI:16526"/>
        <dbReference type="ChEBI" id="CHEBI:33019"/>
        <dbReference type="ChEBI" id="CHEBI:55437"/>
        <dbReference type="ChEBI" id="CHEBI:58914"/>
        <dbReference type="EC" id="2.5.1.74"/>
    </reaction>
</comment>
<feature type="transmembrane region" description="Helical" evidence="8">
    <location>
        <begin position="40"/>
        <end position="58"/>
    </location>
</feature>